<dbReference type="SMART" id="SM00912">
    <property type="entry name" value="Haemagg_act"/>
    <property type="match status" value="1"/>
</dbReference>
<dbReference type="InterPro" id="IPR024983">
    <property type="entry name" value="CHAT_dom"/>
</dbReference>
<dbReference type="RefSeq" id="WP_190474923.1">
    <property type="nucleotide sequence ID" value="NZ_JACJPW010000159.1"/>
</dbReference>
<feature type="domain" description="Filamentous haemagglutinin FhaB/tRNA nuclease CdiA-like TPS" evidence="3">
    <location>
        <begin position="32"/>
        <end position="146"/>
    </location>
</feature>
<dbReference type="EMBL" id="JACJPW010000159">
    <property type="protein sequence ID" value="MBD2186019.1"/>
    <property type="molecule type" value="Genomic_DNA"/>
</dbReference>
<reference evidence="4" key="1">
    <citation type="journal article" date="2015" name="ISME J.">
        <title>Draft Genome Sequence of Streptomyces incarnatus NRRL8089, which Produces the Nucleoside Antibiotic Sinefungin.</title>
        <authorList>
            <person name="Oshima K."/>
            <person name="Hattori M."/>
            <person name="Shimizu H."/>
            <person name="Fukuda K."/>
            <person name="Nemoto M."/>
            <person name="Inagaki K."/>
            <person name="Tamura T."/>
        </authorList>
    </citation>
    <scope>NUCLEOTIDE SEQUENCE</scope>
    <source>
        <strain evidence="4">FACHB-1375</strain>
    </source>
</reference>
<feature type="signal peptide" evidence="2">
    <location>
        <begin position="1"/>
        <end position="22"/>
    </location>
</feature>
<reference evidence="4" key="2">
    <citation type="submission" date="2020-08" db="EMBL/GenBank/DDBJ databases">
        <authorList>
            <person name="Chen M."/>
            <person name="Teng W."/>
            <person name="Zhao L."/>
            <person name="Hu C."/>
            <person name="Zhou Y."/>
            <person name="Han B."/>
            <person name="Song L."/>
            <person name="Shu W."/>
        </authorList>
    </citation>
    <scope>NUCLEOTIDE SEQUENCE</scope>
    <source>
        <strain evidence="4">FACHB-1375</strain>
    </source>
</reference>
<evidence type="ECO:0000313" key="5">
    <source>
        <dbReference type="Proteomes" id="UP000641646"/>
    </source>
</evidence>
<proteinExistence type="predicted"/>
<keyword evidence="5" id="KW-1185">Reference proteome</keyword>
<comment type="caution">
    <text evidence="4">The sequence shown here is derived from an EMBL/GenBank/DDBJ whole genome shotgun (WGS) entry which is preliminary data.</text>
</comment>
<feature type="region of interest" description="Disordered" evidence="1">
    <location>
        <begin position="3119"/>
        <end position="3236"/>
    </location>
</feature>
<keyword evidence="2" id="KW-0732">Signal</keyword>
<feature type="chain" id="PRO_5037436442" evidence="2">
    <location>
        <begin position="23"/>
        <end position="3667"/>
    </location>
</feature>
<evidence type="ECO:0000313" key="4">
    <source>
        <dbReference type="EMBL" id="MBD2186019.1"/>
    </source>
</evidence>
<sequence>MASIRTCAFFLFSALTGAIALAAPAIGQPIVPAADGTGTVVTPQENRFDITGGQRSGDGANLFHSFTEFGLNSGQVANFLSRPDILNILARVNGGNVSYINGLIQVTGGNSNLFLMNPSGIVFGANASLNVPAAFLATTANGIGLAPTDMPGNVNWFSAAGPNNYAVLVGTPSAFAFTMQQPGSIVNAGNLAVGIGQDLTLLGGTVVNTGQLSAPAGNITLTAVPGQSFVRLSQPGFVLSLELQLLGNSGTLPNNWTLPIASLPQMLTGGSVGHATGISVNKDGSVQLTGSGITVPTQGSSAIASGTIDVSGQTGGRVQVLGDKVGLVSADINASGTSGGGTVLIGGDYKGLGAVPNASRTFISNDSTIAVDALVNGNGGRVIVWANEINRTFGNITARGGILSGNGGFVEVSGREFLDFKGNVNTLAPQGNPGMLLLDPTDIIVQASTGDFVDLTEVDEFADPDKGGNTIGVDLINNASTNVTLQATNNIIFDSGAPVNITTPGVGLNASAGNNITVKDSITTNDGNISLTGKTGGVFIYAPLFSGKGSININGTNSSSWGIKVDPSVSISSTTGNINLNGSSDSAEGIRIDGTLSSTGGDINLIENSTTTGTGANGIFVNSAISSGGGDISLTSDNNNINVGVLNSTSVGDAGNINITASMGNINTGGINAVGGITLGNGGNIALTGNSVTTGNINASAGTMVDSGGQIVINGSTNITTGNITSNANSSGGNIAINGPVTLLNDLFINTGSNTGDISFNGTVDGSHFLMLSAGSNGTIRINGNVGQSIPLVGLDFASALNIEFSGQIFPTQNGLTFNSDVNLIGSTTFDGGTGTITFNKSLNISGYSLTLTADEINFFGGVNSVSGSGYLTFQPSTVNQNIVLGGNSNIDPNSLEITSEDIKALQPNFFTTIIGRENSSGAITMAGDVIFNSFITLRSPGEFGSINTNGFNVVGTNNATISFYANQNITTNNITNPGGVIEISSIAGNIDTTAGNLDTSSSSNGGRIYLYGPKGIATANLYSRSTGNGYGGNIALISDLGIINTKAGIIDSSSIAGNGGTILLRGNAGVIASSVTSGSSNSTTGSAGNITIASQNGAITATSINANTSNGNGGNVEITAFSNITTDSVETGILTAGNGGNITVKSDSSAITTGRIVTQANAGYAGNISITAPGNIDTKEIIAAAENSVFHNGGRIEIISTGGSININNSLAVAIDTSTTNNNSTATGNAGAINLQAEGNINVGGNIAANVKGTGTGGDIILNSNTGTLAVGNLDSSSSAGNAGAIALTAIGNIQTANLTSGVDTGANAAGGNITIISKNGTITSNLINANGGFSNAGNIEITAFDKITTGDIKAQVISAGNAGSINVTSSNSEIATNGIFASANAGNGGNITLSALGNITSKQIVASAVNTTTENAGNIQITSTTGNIEITDMTPIVIDTSTTNNNSTATGNAAAINLQAEGNINVGGNIAANVKGTGTGGDIILNSNTGTINVGNLDSSSSAGNAGAIALTAIGNIQTANLTSGVDTGANAAGGNITIISKNGTITSNLINANGGFSNAGNIEITAFDKITTGDIKAQVISAGNAGNINVNSSNSEIATNGIFAAANAGNGGNISLSALGNITTKQIVASAVNATSENAGNIQITSTTGDIQITDITPIVIDASTANSDSTSTGNGGAITLQAEGNINVSGNVAANVKGTGTGGDITFNSNSSTINVGNLDSSSSAGNAGAIALTANGNIQTANLTSGSDIGTNAAGGNITISSQNGAINSGSINANGGFSNAGDIELTAFEQISTGNLEAQVFSSGNAGNIIVTSNNNSITTDSIFASANAGNGGNINLMALGNISTKQILASAVNATIENAGNIQISSTTGAVTLADTTPNVINSSSTNNDSTARGNAGAINLQAKGNINVSGNIAANVKGTGTGGNITLNSNTGTLAVGNLDSSSSGGNAGAIALKANGNIQTANLTSGVDTGANTAGGNITIISKNGAITSSLINANGGFNNAGNIELTAFNKITTGDIKAQVISAGNAGNINVISSNSSITTNGIFASANAGNGGNITLSALGNITTKQIFASAVNATTENAGAIQITSTTGNIEITDTTLNLIDASTANHDSTATGNGGAIALNAQGNITVGNVSSSVKGTGSGGNLTFNSNKSTINAGNLDSSSTTGNAGAISLTAPTSISVAIINANGAIGTGNVSLKSDEINLTGNISTQDKVTIEPFTASQAIALGGKDSESTATLDLTSTELNFLQPGISEIIIGVANGTGTITLYDTATFNAPVNIAGGATLIGSNKDTNWNITGANSGSLSGYPNGFTFNNIENLIGGSASDIFQFKNEVNFSGTIDGNLGSDTLNYSDFTTPVTINLGAIGGVSIENIVGTTKAPSTLVGTDNNNIWNITGINVGNFNGNLNFRDFQNIVGGKLDDTFQFAIGANLSGNINGQTGNLTLIGDEIDFGGNLIGTGNLTLQPSTPSQNIQIADADSGSSSILDLTTSEISRWENIFTSITIGRNDGNGVITFNNSIAFKNPVTIQSPNGLIAVNAPIIGTENASIALIGTASLNADISTAEQNININGNTSIANNVTLSTGSTSGGDITINGTTDGNGNLILDAGTGNIIFNGNVGNNTRLGNLTINSANNVQTSAIAAASITQNAGVGTTTFNGTINTNTLSGINLTGNNFTINSPLTTTNKGAIIINNNGTLNIAPAADLDLDADFNQIGTGEVSIAGNITTANRDIKFNGPVTIDGNINFNLGTAKISFGSTLAAGNYPLTLTANEIDFTGDVTGTNKLVLQPTTPDRNIAIASANDTNALNLTASEISALQSGFTSIIIGRSDSSGAINIGDQVTFNAPVTIQSPTGTGTITATSDLTTNGSAIELLAADNIVTSNIMTSGGNINLTSNKGTISVGNLNTSLSNGNAGNVQLNANGNIISGNIIAKSDTLAGGNITLNSKAGFIESGNLNSSGNTLGGSISLISPIQITARQINSSASIGKAGNVTLDPQGDIQVEYINAQGGSQGTGGTIDISTQRFFRAQGTFIDRNGVNASLSTAGGTGGGAIVIRHGGGSNTPFNVAGDATKNGTVGNITSGSGETVRSGSYLGPFIQGRTQVITQGSSETPTPQTPTPETPTPETPTPETPTPETPTPQTPTPETPTPQTPTPQTPTPETPTPQTPTPETPTPEIPTPQTPTPQTPTPQTPTPETTLSSSDRTRISTDLGTPPIQPDNNGAIANSSVDKIPILRENIITALQRGQFDVFVPQIEQLRQQEYENYFGENLPVNNPNSLSLPHIQNILKQISQTTGKKPAILYVFIQPEQLEIVLVMPFGKPIHRSIPEADRDTLLKVVADFRSKVTDPNEINTTSYLNSAQKLYQWLIAPLEAELQSQGIETLAFSLDSGLRAIPIAALHDGKKFLVEKYSISLIPSVNLVDTNYRNIRNSQVLAMGASEFSELSPLPAVPIELSTIAKELWQGKSFLNEGFTLANLKSQRSSDPFGIIHLATHAEFKPGKPNNSFIQLWNSQLKLNQLRDMGWNKPQVELLVLSACRTALGDENAELGFAGLAVASGVKSALASLWYVSDRGTLALMTAFYQNLKSAPIKAEALQNAQIAMIKGVVRIEDGEVRGLDSQPEGVPLPPELASLGNQNLSHPYYWAGFTMIGSPW</sequence>
<dbReference type="Gene3D" id="2.160.20.10">
    <property type="entry name" value="Single-stranded right-handed beta-helix, Pectin lyase-like"/>
    <property type="match status" value="3"/>
</dbReference>
<evidence type="ECO:0000256" key="2">
    <source>
        <dbReference type="SAM" id="SignalP"/>
    </source>
</evidence>
<protein>
    <submittedName>
        <fullName evidence="4">CHAT domain-containing protein</fullName>
    </submittedName>
</protein>
<dbReference type="InterPro" id="IPR011050">
    <property type="entry name" value="Pectin_lyase_fold/virulence"/>
</dbReference>
<evidence type="ECO:0000256" key="1">
    <source>
        <dbReference type="SAM" id="MobiDB-lite"/>
    </source>
</evidence>
<gene>
    <name evidence="4" type="ORF">H6G03_34005</name>
</gene>
<dbReference type="InterPro" id="IPR008638">
    <property type="entry name" value="FhaB/CdiA-like_TPS"/>
</dbReference>
<dbReference type="InterPro" id="IPR006626">
    <property type="entry name" value="PbH1"/>
</dbReference>
<dbReference type="SMART" id="SM00710">
    <property type="entry name" value="PbH1"/>
    <property type="match status" value="8"/>
</dbReference>
<name>A0A926VLN8_9CYAN</name>
<dbReference type="SUPFAM" id="SSF51126">
    <property type="entry name" value="Pectin lyase-like"/>
    <property type="match status" value="1"/>
</dbReference>
<organism evidence="4 5">
    <name type="scientific">Aerosakkonema funiforme FACHB-1375</name>
    <dbReference type="NCBI Taxonomy" id="2949571"/>
    <lineage>
        <taxon>Bacteria</taxon>
        <taxon>Bacillati</taxon>
        <taxon>Cyanobacteriota</taxon>
        <taxon>Cyanophyceae</taxon>
        <taxon>Oscillatoriophycideae</taxon>
        <taxon>Aerosakkonematales</taxon>
        <taxon>Aerosakkonemataceae</taxon>
        <taxon>Aerosakkonema</taxon>
    </lineage>
</organism>
<dbReference type="Pfam" id="PF12770">
    <property type="entry name" value="CHAT"/>
    <property type="match status" value="1"/>
</dbReference>
<dbReference type="Proteomes" id="UP000641646">
    <property type="component" value="Unassembled WGS sequence"/>
</dbReference>
<evidence type="ECO:0000259" key="3">
    <source>
        <dbReference type="SMART" id="SM00912"/>
    </source>
</evidence>
<dbReference type="InterPro" id="IPR012334">
    <property type="entry name" value="Pectin_lyas_fold"/>
</dbReference>
<accession>A0A926VLN8</accession>
<feature type="compositionally biased region" description="Pro residues" evidence="1">
    <location>
        <begin position="3127"/>
        <end position="3205"/>
    </location>
</feature>